<dbReference type="WBParaSite" id="ALUE_0001135101-mRNA-1">
    <property type="protein sequence ID" value="ALUE_0001135101-mRNA-1"/>
    <property type="gene ID" value="ALUE_0001135101"/>
</dbReference>
<accession>A0A0M3I3T7</accession>
<reference evidence="2" key="1">
    <citation type="submission" date="2017-02" db="UniProtKB">
        <authorList>
            <consortium name="WormBaseParasite"/>
        </authorList>
    </citation>
    <scope>IDENTIFICATION</scope>
</reference>
<name>A0A0M3I3T7_ASCLU</name>
<sequence length="103" mass="11817">MWKASAELRKSEFSDGVVSKHCTDRFNSISGELKTGKEFGAFILEAVVVVPWKESRPYFCGVLCEQLKIIDRSRSRNETHKRNVDLLSASAQITLREELRTQR</sequence>
<dbReference type="Proteomes" id="UP000036681">
    <property type="component" value="Unplaced"/>
</dbReference>
<evidence type="ECO:0000313" key="1">
    <source>
        <dbReference type="Proteomes" id="UP000036681"/>
    </source>
</evidence>
<keyword evidence="1" id="KW-1185">Reference proteome</keyword>
<evidence type="ECO:0000313" key="2">
    <source>
        <dbReference type="WBParaSite" id="ALUE_0001135101-mRNA-1"/>
    </source>
</evidence>
<protein>
    <submittedName>
        <fullName evidence="2">Transposase</fullName>
    </submittedName>
</protein>
<dbReference type="AlphaFoldDB" id="A0A0M3I3T7"/>
<organism evidence="1 2">
    <name type="scientific">Ascaris lumbricoides</name>
    <name type="common">Giant roundworm</name>
    <dbReference type="NCBI Taxonomy" id="6252"/>
    <lineage>
        <taxon>Eukaryota</taxon>
        <taxon>Metazoa</taxon>
        <taxon>Ecdysozoa</taxon>
        <taxon>Nematoda</taxon>
        <taxon>Chromadorea</taxon>
        <taxon>Rhabditida</taxon>
        <taxon>Spirurina</taxon>
        <taxon>Ascaridomorpha</taxon>
        <taxon>Ascaridoidea</taxon>
        <taxon>Ascarididae</taxon>
        <taxon>Ascaris</taxon>
    </lineage>
</organism>
<proteinExistence type="predicted"/>